<evidence type="ECO:0000313" key="1">
    <source>
        <dbReference type="EMBL" id="CAH2061859.1"/>
    </source>
</evidence>
<keyword evidence="2" id="KW-1185">Reference proteome</keyword>
<gene>
    <name evidence="1" type="ORF">IPOD504_LOCUS11508</name>
</gene>
<protein>
    <recommendedName>
        <fullName evidence="3">Ribosomal protein L32</fullName>
    </recommendedName>
</protein>
<dbReference type="EMBL" id="OW152840">
    <property type="protein sequence ID" value="CAH2061859.1"/>
    <property type="molecule type" value="Genomic_DNA"/>
</dbReference>
<proteinExistence type="predicted"/>
<sequence>MGITYSRSPFQKRKIDEATSNASLSTLHFALNSDKPKWNVFWKRRKRNFPAFKRKKSFPLVNAEKHLYEMK</sequence>
<accession>A0ABN8IMB1</accession>
<evidence type="ECO:0008006" key="3">
    <source>
        <dbReference type="Google" id="ProtNLM"/>
    </source>
</evidence>
<feature type="non-terminal residue" evidence="1">
    <location>
        <position position="71"/>
    </location>
</feature>
<name>A0ABN8IMB1_9NEOP</name>
<reference evidence="1" key="1">
    <citation type="submission" date="2022-03" db="EMBL/GenBank/DDBJ databases">
        <authorList>
            <person name="Martin H S."/>
        </authorList>
    </citation>
    <scope>NUCLEOTIDE SEQUENCE</scope>
</reference>
<organism evidence="1 2">
    <name type="scientific">Iphiclides podalirius</name>
    <name type="common">scarce swallowtail</name>
    <dbReference type="NCBI Taxonomy" id="110791"/>
    <lineage>
        <taxon>Eukaryota</taxon>
        <taxon>Metazoa</taxon>
        <taxon>Ecdysozoa</taxon>
        <taxon>Arthropoda</taxon>
        <taxon>Hexapoda</taxon>
        <taxon>Insecta</taxon>
        <taxon>Pterygota</taxon>
        <taxon>Neoptera</taxon>
        <taxon>Endopterygota</taxon>
        <taxon>Lepidoptera</taxon>
        <taxon>Glossata</taxon>
        <taxon>Ditrysia</taxon>
        <taxon>Papilionoidea</taxon>
        <taxon>Papilionidae</taxon>
        <taxon>Papilioninae</taxon>
        <taxon>Iphiclides</taxon>
    </lineage>
</organism>
<dbReference type="Proteomes" id="UP000837857">
    <property type="component" value="Chromosome 28"/>
</dbReference>
<evidence type="ECO:0000313" key="2">
    <source>
        <dbReference type="Proteomes" id="UP000837857"/>
    </source>
</evidence>